<dbReference type="InterPro" id="IPR018662">
    <property type="entry name" value="DUF2095"/>
</dbReference>
<protein>
    <submittedName>
        <fullName evidence="2">DUF2095 domain-containing protein</fullName>
    </submittedName>
</protein>
<sequence length="125" mass="14078">MVGASEREIKKHFPNLYKEIISAADGSVNDKGASSSGSEKVSDNEGPGSPRLRLERGRGYDPSVLDFIQRCRTDEEALEIISYLEGRGEISRPYANSLRRRISERGVRDFGPQRKAGHYFKAFRE</sequence>
<evidence type="ECO:0000313" key="2">
    <source>
        <dbReference type="EMBL" id="HFK19927.1"/>
    </source>
</evidence>
<organism evidence="2">
    <name type="scientific">Candidatus Methanomethylicus mesodigestus</name>
    <dbReference type="NCBI Taxonomy" id="1867258"/>
    <lineage>
        <taxon>Archaea</taxon>
        <taxon>Thermoproteota</taxon>
        <taxon>Methanosuratincolia</taxon>
        <taxon>Candidatus Methanomethylicales</taxon>
        <taxon>Candidatus Methanomethylicaceae</taxon>
        <taxon>Candidatus Methanomethylicus</taxon>
    </lineage>
</organism>
<evidence type="ECO:0000256" key="1">
    <source>
        <dbReference type="SAM" id="MobiDB-lite"/>
    </source>
</evidence>
<feature type="region of interest" description="Disordered" evidence="1">
    <location>
        <begin position="27"/>
        <end position="57"/>
    </location>
</feature>
<dbReference type="EMBL" id="DSTX01000002">
    <property type="protein sequence ID" value="HFK19927.1"/>
    <property type="molecule type" value="Genomic_DNA"/>
</dbReference>
<comment type="caution">
    <text evidence="2">The sequence shown here is derived from an EMBL/GenBank/DDBJ whole genome shotgun (WGS) entry which is preliminary data.</text>
</comment>
<reference evidence="2" key="1">
    <citation type="journal article" date="2020" name="mSystems">
        <title>Genome- and Community-Level Interaction Insights into Carbon Utilization and Element Cycling Functions of Hydrothermarchaeota in Hydrothermal Sediment.</title>
        <authorList>
            <person name="Zhou Z."/>
            <person name="Liu Y."/>
            <person name="Xu W."/>
            <person name="Pan J."/>
            <person name="Luo Z.H."/>
            <person name="Li M."/>
        </authorList>
    </citation>
    <scope>NUCLEOTIDE SEQUENCE [LARGE SCALE GENOMIC DNA]</scope>
    <source>
        <strain evidence="2">SpSt-468</strain>
    </source>
</reference>
<dbReference type="Pfam" id="PF09868">
    <property type="entry name" value="DUF2095"/>
    <property type="match status" value="1"/>
</dbReference>
<dbReference type="AlphaFoldDB" id="A0A7C3F9Q6"/>
<accession>A0A7C3F9Q6</accession>
<gene>
    <name evidence="2" type="ORF">ENS19_01445</name>
</gene>
<proteinExistence type="predicted"/>
<name>A0A7C3F9Q6_9CREN</name>